<dbReference type="PANTHER" id="PTHR23356:SF19">
    <property type="match status" value="1"/>
</dbReference>
<dbReference type="VEuPathDB" id="TriTrypDB:TvY486_0502250"/>
<comment type="similarity">
    <text evidence="1">Belongs to the dpy-30 family.</text>
</comment>
<evidence type="ECO:0000256" key="1">
    <source>
        <dbReference type="ARBA" id="ARBA00010849"/>
    </source>
</evidence>
<evidence type="ECO:0000313" key="3">
    <source>
        <dbReference type="EMBL" id="CCC48019.1"/>
    </source>
</evidence>
<dbReference type="PANTHER" id="PTHR23356">
    <property type="entry name" value="DPY30-RELATED"/>
    <property type="match status" value="1"/>
</dbReference>
<dbReference type="CDD" id="cd22966">
    <property type="entry name" value="DD_DYDC-like"/>
    <property type="match status" value="1"/>
</dbReference>
<feature type="region of interest" description="Disordered" evidence="2">
    <location>
        <begin position="121"/>
        <end position="140"/>
    </location>
</feature>
<feature type="compositionally biased region" description="Acidic residues" evidence="2">
    <location>
        <begin position="318"/>
        <end position="329"/>
    </location>
</feature>
<organism evidence="3">
    <name type="scientific">Trypanosoma vivax (strain Y486)</name>
    <dbReference type="NCBI Taxonomy" id="1055687"/>
    <lineage>
        <taxon>Eukaryota</taxon>
        <taxon>Discoba</taxon>
        <taxon>Euglenozoa</taxon>
        <taxon>Kinetoplastea</taxon>
        <taxon>Metakinetoplastina</taxon>
        <taxon>Trypanosomatida</taxon>
        <taxon>Trypanosomatidae</taxon>
        <taxon>Trypanosoma</taxon>
        <taxon>Duttonella</taxon>
    </lineage>
</organism>
<sequence>MTESAYLKASVGPVLAKALAETVLAQPSNPQEYFALYLLHVLQEEERASAAAARMVKAETQRQAWATERSLREKRAADTIQRFVRQWQTNLHARRAAEEELWKKYEDAVGEAEDLLEELHATEKEEDKDVEKEEKEGDEANADAIRLEDAAFAVEEARAEFYKAQRFMLRIRKAFIGDLKHELVNRRKQVRMEQDKVHDMLDAASEDAREKEEAEVIALATRGALPNSAATAPLVRQVAQPRHDRISSPMILFRVLRCWCYFLFDSTPKQVSTPTSVAALVKPFTFMQLLRSFNPVASYRRSEPLRLEQKRGGNAEGGADDMQYEDEPIEQPKPRQARRVSRILRVLMHDNEYLSSVNVADYIDADNPETEEEREALEASSEAAGRAEKISASVEETARKHSVMLYALLRMLRTASAYRDARDLWVQLLVEGGHEVPAGEELPEDGDNDPNDEEALRDADGEVDDAAVRRLLLQIGVDTDEALAKLWAESDEAETAKWKAVAAARSVEEMEGEGGEEEMSEQ</sequence>
<accession>G0TVQ3</accession>
<protein>
    <submittedName>
        <fullName evidence="3">Uncharacterized protein</fullName>
    </submittedName>
</protein>
<name>G0TVQ3_TRYVY</name>
<gene>
    <name evidence="3" type="ORF">TVY486_0502250</name>
</gene>
<dbReference type="InterPro" id="IPR007858">
    <property type="entry name" value="Dpy-30_motif"/>
</dbReference>
<feature type="region of interest" description="Disordered" evidence="2">
    <location>
        <begin position="436"/>
        <end position="461"/>
    </location>
</feature>
<reference evidence="3" key="1">
    <citation type="journal article" date="2012" name="Proc. Natl. Acad. Sci. U.S.A.">
        <title>Antigenic diversity is generated by distinct evolutionary mechanisms in African trypanosome species.</title>
        <authorList>
            <person name="Jackson A.P."/>
            <person name="Berry A."/>
            <person name="Aslett M."/>
            <person name="Allison H.C."/>
            <person name="Burton P."/>
            <person name="Vavrova-Anderson J."/>
            <person name="Brown R."/>
            <person name="Browne H."/>
            <person name="Corton N."/>
            <person name="Hauser H."/>
            <person name="Gamble J."/>
            <person name="Gilderthorp R."/>
            <person name="Marcello L."/>
            <person name="McQuillan J."/>
            <person name="Otto T.D."/>
            <person name="Quail M.A."/>
            <person name="Sanders M.J."/>
            <person name="van Tonder A."/>
            <person name="Ginger M.L."/>
            <person name="Field M.C."/>
            <person name="Barry J.D."/>
            <person name="Hertz-Fowler C."/>
            <person name="Berriman M."/>
        </authorList>
    </citation>
    <scope>NUCLEOTIDE SEQUENCE</scope>
    <source>
        <strain evidence="3">Y486</strain>
    </source>
</reference>
<feature type="compositionally biased region" description="Basic and acidic residues" evidence="2">
    <location>
        <begin position="304"/>
        <end position="313"/>
    </location>
</feature>
<dbReference type="GO" id="GO:0048188">
    <property type="term" value="C:Set1C/COMPASS complex"/>
    <property type="evidence" value="ECO:0007669"/>
    <property type="project" value="InterPro"/>
</dbReference>
<dbReference type="AlphaFoldDB" id="G0TVQ3"/>
<proteinExistence type="inferred from homology"/>
<dbReference type="InterPro" id="IPR037856">
    <property type="entry name" value="Sdc1/DPY30"/>
</dbReference>
<dbReference type="Pfam" id="PF05186">
    <property type="entry name" value="Dpy-30"/>
    <property type="match status" value="1"/>
</dbReference>
<feature type="region of interest" description="Disordered" evidence="2">
    <location>
        <begin position="304"/>
        <end position="336"/>
    </location>
</feature>
<dbReference type="Gene3D" id="1.20.890.10">
    <property type="entry name" value="cAMP-dependent protein kinase regulatory subunit, dimerization-anchoring domain"/>
    <property type="match status" value="1"/>
</dbReference>
<dbReference type="InterPro" id="IPR049630">
    <property type="entry name" value="DYDC-like_DD"/>
</dbReference>
<dbReference type="EMBL" id="HE573021">
    <property type="protein sequence ID" value="CCC48019.1"/>
    <property type="molecule type" value="Genomic_DNA"/>
</dbReference>
<evidence type="ECO:0000256" key="2">
    <source>
        <dbReference type="SAM" id="MobiDB-lite"/>
    </source>
</evidence>
<feature type="compositionally biased region" description="Basic and acidic residues" evidence="2">
    <location>
        <begin position="121"/>
        <end position="135"/>
    </location>
</feature>
<feature type="compositionally biased region" description="Acidic residues" evidence="2">
    <location>
        <begin position="441"/>
        <end position="453"/>
    </location>
</feature>